<dbReference type="OrthoDB" id="626167at2759"/>
<dbReference type="GO" id="GO:0005524">
    <property type="term" value="F:ATP binding"/>
    <property type="evidence" value="ECO:0007669"/>
    <property type="project" value="InterPro"/>
</dbReference>
<dbReference type="Gene3D" id="1.25.40.20">
    <property type="entry name" value="Ankyrin repeat-containing domain"/>
    <property type="match status" value="3"/>
</dbReference>
<dbReference type="PROSITE" id="PS50088">
    <property type="entry name" value="ANK_REPEAT"/>
    <property type="match status" value="3"/>
</dbReference>
<evidence type="ECO:0000256" key="2">
    <source>
        <dbReference type="ARBA" id="ARBA00022737"/>
    </source>
</evidence>
<dbReference type="InterPro" id="IPR008271">
    <property type="entry name" value="Ser/Thr_kinase_AS"/>
</dbReference>
<feature type="repeat" description="ANK" evidence="6">
    <location>
        <begin position="991"/>
        <end position="1023"/>
    </location>
</feature>
<evidence type="ECO:0000256" key="1">
    <source>
        <dbReference type="ARBA" id="ARBA00004906"/>
    </source>
</evidence>
<dbReference type="CDD" id="cd00180">
    <property type="entry name" value="PKc"/>
    <property type="match status" value="1"/>
</dbReference>
<evidence type="ECO:0000256" key="5">
    <source>
        <dbReference type="ARBA" id="ARBA00038500"/>
    </source>
</evidence>
<comment type="similarity">
    <text evidence="5">Belongs to the fem-1 family.</text>
</comment>
<dbReference type="InterPro" id="IPR011009">
    <property type="entry name" value="Kinase-like_dom_sf"/>
</dbReference>
<keyword evidence="9" id="KW-1185">Reference proteome</keyword>
<evidence type="ECO:0000256" key="6">
    <source>
        <dbReference type="PROSITE-ProRule" id="PRU00023"/>
    </source>
</evidence>
<dbReference type="SUPFAM" id="SSF81901">
    <property type="entry name" value="HCP-like"/>
    <property type="match status" value="1"/>
</dbReference>
<protein>
    <submittedName>
        <fullName evidence="8">Ankyrin</fullName>
    </submittedName>
</protein>
<evidence type="ECO:0000259" key="7">
    <source>
        <dbReference type="PROSITE" id="PS50011"/>
    </source>
</evidence>
<comment type="pathway">
    <text evidence="1">Protein modification; protein ubiquitination.</text>
</comment>
<dbReference type="GO" id="GO:0004672">
    <property type="term" value="F:protein kinase activity"/>
    <property type="evidence" value="ECO:0007669"/>
    <property type="project" value="InterPro"/>
</dbReference>
<dbReference type="SUPFAM" id="SSF56112">
    <property type="entry name" value="Protein kinase-like (PK-like)"/>
    <property type="match status" value="1"/>
</dbReference>
<dbReference type="SUPFAM" id="SSF48403">
    <property type="entry name" value="Ankyrin repeat"/>
    <property type="match status" value="2"/>
</dbReference>
<dbReference type="InterPro" id="IPR000719">
    <property type="entry name" value="Prot_kinase_dom"/>
</dbReference>
<dbReference type="InterPro" id="IPR011990">
    <property type="entry name" value="TPR-like_helical_dom_sf"/>
</dbReference>
<dbReference type="PANTHER" id="PTHR24173:SF74">
    <property type="entry name" value="ANKYRIN REPEAT DOMAIN-CONTAINING PROTEIN 16"/>
    <property type="match status" value="1"/>
</dbReference>
<accession>A0A6A5US86</accession>
<gene>
    <name evidence="8" type="ORF">BU23DRAFT_603413</name>
</gene>
<dbReference type="PANTHER" id="PTHR24173">
    <property type="entry name" value="ANKYRIN REPEAT CONTAINING"/>
    <property type="match status" value="1"/>
</dbReference>
<dbReference type="InterPro" id="IPR002110">
    <property type="entry name" value="Ankyrin_rpt"/>
</dbReference>
<proteinExistence type="inferred from homology"/>
<dbReference type="Pfam" id="PF00069">
    <property type="entry name" value="Pkinase"/>
    <property type="match status" value="1"/>
</dbReference>
<dbReference type="SMART" id="SM00248">
    <property type="entry name" value="ANK"/>
    <property type="match status" value="10"/>
</dbReference>
<keyword evidence="2" id="KW-0677">Repeat</keyword>
<dbReference type="PROSITE" id="PS00108">
    <property type="entry name" value="PROTEIN_KINASE_ST"/>
    <property type="match status" value="1"/>
</dbReference>
<feature type="repeat" description="ANK" evidence="6">
    <location>
        <begin position="958"/>
        <end position="990"/>
    </location>
</feature>
<dbReference type="SMART" id="SM00220">
    <property type="entry name" value="S_TKc"/>
    <property type="match status" value="1"/>
</dbReference>
<dbReference type="InterPro" id="IPR006597">
    <property type="entry name" value="Sel1-like"/>
</dbReference>
<evidence type="ECO:0000313" key="8">
    <source>
        <dbReference type="EMBL" id="KAF1966642.1"/>
    </source>
</evidence>
<dbReference type="Pfam" id="PF12796">
    <property type="entry name" value="Ank_2"/>
    <property type="match status" value="2"/>
</dbReference>
<feature type="repeat" description="ANK" evidence="6">
    <location>
        <begin position="1101"/>
        <end position="1133"/>
    </location>
</feature>
<dbReference type="Proteomes" id="UP000800036">
    <property type="component" value="Unassembled WGS sequence"/>
</dbReference>
<evidence type="ECO:0000256" key="4">
    <source>
        <dbReference type="ARBA" id="ARBA00023043"/>
    </source>
</evidence>
<dbReference type="SMART" id="SM00671">
    <property type="entry name" value="SEL1"/>
    <property type="match status" value="1"/>
</dbReference>
<keyword evidence="3" id="KW-0833">Ubl conjugation pathway</keyword>
<dbReference type="Gene3D" id="1.25.40.10">
    <property type="entry name" value="Tetratricopeptide repeat domain"/>
    <property type="match status" value="1"/>
</dbReference>
<sequence>MLTSEGVEVTIGMYSASIPSTRRTIDSLQSSQFSLGASLKPQTQGLQDVIKTVQNLNLKFYPHHEIERGESVGEGETFWVERCKAQEKVMAIKRLKIASDSREEFIRRIQSVLLELQIMRHGPLMNHPNILTLLGYGWNNSGGNILPYILVDYCPGGNLRQYLIVNRSNSEYRTASGPQREAIRQKELFMADVSSGIQALHTTGIVHGDIKLENVLVSDFDDRRRCPIARICDFGHSIVKGTGEEDQNTATYRGTARYNAPEVMHQKAKPFDQLGLQKCDIWAFGLLAWEILLNGASYLNQVATETSSTAEQLNSKADEDQNLLSAALPSAHVSFDPIQRGIFKDVLKRTLQYHPHKRVGQLSSLLIMKKWRATGTTDLEAQLALHSGTSEWSYEIFRHDNDREIFWVHKSHISEDFRSACEAQESDELVKGSAAWQLGCCYATGFGVTKDWRKADEYFERAIKLGSQVARDFGPMLLKQGLGHDGKTYRATIQRALSLENIPSKMVFDEQQNIISVQTVTSRPISKNAPSVDETIRKGYVQAIRDMSKTHSWHQIPYEERPLIQALRASNWEAVRALLDWGLNEKAEDKSGRNMFHWLFMIDDDAVACADEFLRDNPHYQPDNINRSASQTIIVHPQWPLRLYGTPLMHAIATGSRNTVVALLKLGANPLVPSHTEDDIRSDNYWTAFHTAVEYHDPDVLSLLVESVPKRAIQERVNFDISKALSSATPFERTAMHGQNSRRQLDRVIQMIIPSSFKDDQSEKATRGSLATAFREVSGGLGCLTLSLDIDDLTVSEALLDRNTILARSKYVFNFGDTPVTNYPIHNAIQMASRRGDENALTAVKLVLKHDSAGLRSVDSLGRTCLHIAASGVSPHVVGFIVEREPSLLHARDKQGAFPLHYCETATTLQQLVALGARVDVTDKNERSAVFYAASKGLGEVVDCLCKMQARIDAPIGSQWNPLHMAILHLRFEIMASLIAYGAQINLQNQAGDTPLHIAARKSSRYELQLLLDQNADVSMRNKMGQFPLHVAATWNNVAAVEILSERMPAHILADEETGDDIRTGIPRSPLCICAEHSRMEAMHVMLLRLSKEDVERRDRHERNVIHYAAEVKNVPLILHLAEMGIEINARDENLDTALIIAIRSNFPGNTIETCEALVHAGASVTARNNEGEVAWDVAFAKQRMDVLTYLLSHSSSACQSVTLVENLSKENKNSKGSTAKEVDAWSLKSFAESITELGHGTREREIVYTRRCCKKELMQLGIEGSDHGLLLALKLRVQNQEKSSQDEDIGPALQDALERLGSNPWSRLGEPTPEWLTSGWIGLEPRFARIPNPDDRFGVRPLPVEMPGWERRVIGDTVTPLEPARTTASVFDRLRRLRLAPDDRKFAASL</sequence>
<dbReference type="PROSITE" id="PS50297">
    <property type="entry name" value="ANK_REP_REGION"/>
    <property type="match status" value="2"/>
</dbReference>
<evidence type="ECO:0000313" key="9">
    <source>
        <dbReference type="Proteomes" id="UP000800036"/>
    </source>
</evidence>
<feature type="domain" description="Protein kinase" evidence="7">
    <location>
        <begin position="66"/>
        <end position="372"/>
    </location>
</feature>
<dbReference type="PROSITE" id="PS50011">
    <property type="entry name" value="PROTEIN_KINASE_DOM"/>
    <property type="match status" value="1"/>
</dbReference>
<dbReference type="Gene3D" id="1.10.510.10">
    <property type="entry name" value="Transferase(Phosphotransferase) domain 1"/>
    <property type="match status" value="1"/>
</dbReference>
<reference evidence="8" key="1">
    <citation type="journal article" date="2020" name="Stud. Mycol.">
        <title>101 Dothideomycetes genomes: a test case for predicting lifestyles and emergence of pathogens.</title>
        <authorList>
            <person name="Haridas S."/>
            <person name="Albert R."/>
            <person name="Binder M."/>
            <person name="Bloem J."/>
            <person name="Labutti K."/>
            <person name="Salamov A."/>
            <person name="Andreopoulos B."/>
            <person name="Baker S."/>
            <person name="Barry K."/>
            <person name="Bills G."/>
            <person name="Bluhm B."/>
            <person name="Cannon C."/>
            <person name="Castanera R."/>
            <person name="Culley D."/>
            <person name="Daum C."/>
            <person name="Ezra D."/>
            <person name="Gonzalez J."/>
            <person name="Henrissat B."/>
            <person name="Kuo A."/>
            <person name="Liang C."/>
            <person name="Lipzen A."/>
            <person name="Lutzoni F."/>
            <person name="Magnuson J."/>
            <person name="Mondo S."/>
            <person name="Nolan M."/>
            <person name="Ohm R."/>
            <person name="Pangilinan J."/>
            <person name="Park H.-J."/>
            <person name="Ramirez L."/>
            <person name="Alfaro M."/>
            <person name="Sun H."/>
            <person name="Tritt A."/>
            <person name="Yoshinaga Y."/>
            <person name="Zwiers L.-H."/>
            <person name="Turgeon B."/>
            <person name="Goodwin S."/>
            <person name="Spatafora J."/>
            <person name="Crous P."/>
            <person name="Grigoriev I."/>
        </authorList>
    </citation>
    <scope>NUCLEOTIDE SEQUENCE</scope>
    <source>
        <strain evidence="8">CBS 107.79</strain>
    </source>
</reference>
<name>A0A6A5US86_9PLEO</name>
<keyword evidence="4 6" id="KW-0040">ANK repeat</keyword>
<dbReference type="EMBL" id="ML976743">
    <property type="protein sequence ID" value="KAF1966642.1"/>
    <property type="molecule type" value="Genomic_DNA"/>
</dbReference>
<evidence type="ECO:0000256" key="3">
    <source>
        <dbReference type="ARBA" id="ARBA00022786"/>
    </source>
</evidence>
<organism evidence="8 9">
    <name type="scientific">Bimuria novae-zelandiae CBS 107.79</name>
    <dbReference type="NCBI Taxonomy" id="1447943"/>
    <lineage>
        <taxon>Eukaryota</taxon>
        <taxon>Fungi</taxon>
        <taxon>Dikarya</taxon>
        <taxon>Ascomycota</taxon>
        <taxon>Pezizomycotina</taxon>
        <taxon>Dothideomycetes</taxon>
        <taxon>Pleosporomycetidae</taxon>
        <taxon>Pleosporales</taxon>
        <taxon>Massarineae</taxon>
        <taxon>Didymosphaeriaceae</taxon>
        <taxon>Bimuria</taxon>
    </lineage>
</organism>
<dbReference type="InterPro" id="IPR036770">
    <property type="entry name" value="Ankyrin_rpt-contain_sf"/>
</dbReference>